<dbReference type="SUPFAM" id="SSF46785">
    <property type="entry name" value="Winged helix' DNA-binding domain"/>
    <property type="match status" value="1"/>
</dbReference>
<evidence type="ECO:0000256" key="3">
    <source>
        <dbReference type="ARBA" id="ARBA00023125"/>
    </source>
</evidence>
<evidence type="ECO:0000313" key="7">
    <source>
        <dbReference type="Proteomes" id="UP001596356"/>
    </source>
</evidence>
<gene>
    <name evidence="6" type="ORF">ACFQBT_00905</name>
</gene>
<evidence type="ECO:0000256" key="2">
    <source>
        <dbReference type="ARBA" id="ARBA00023015"/>
    </source>
</evidence>
<evidence type="ECO:0000259" key="5">
    <source>
        <dbReference type="PROSITE" id="PS50931"/>
    </source>
</evidence>
<comment type="caution">
    <text evidence="6">The sequence shown here is derived from an EMBL/GenBank/DDBJ whole genome shotgun (WGS) entry which is preliminary data.</text>
</comment>
<keyword evidence="2" id="KW-0805">Transcription regulation</keyword>
<evidence type="ECO:0000256" key="4">
    <source>
        <dbReference type="ARBA" id="ARBA00023163"/>
    </source>
</evidence>
<name>A0ABW2ANB7_9MICO</name>
<feature type="domain" description="HTH lysR-type" evidence="5">
    <location>
        <begin position="1"/>
        <end position="58"/>
    </location>
</feature>
<dbReference type="InterPro" id="IPR036390">
    <property type="entry name" value="WH_DNA-bd_sf"/>
</dbReference>
<dbReference type="PANTHER" id="PTHR30346:SF30">
    <property type="entry name" value="SMALL NEUTRAL PROTEASE REGULATORY PROTEIN"/>
    <property type="match status" value="1"/>
</dbReference>
<dbReference type="Pfam" id="PF03466">
    <property type="entry name" value="LysR_substrate"/>
    <property type="match status" value="1"/>
</dbReference>
<keyword evidence="4" id="KW-0804">Transcription</keyword>
<dbReference type="Gene3D" id="1.10.10.10">
    <property type="entry name" value="Winged helix-like DNA-binding domain superfamily/Winged helix DNA-binding domain"/>
    <property type="match status" value="1"/>
</dbReference>
<sequence length="309" mass="33326">MDTRHLEFFVAVAEELNFTRAAARVQAAQSTVSAGIAALERQLGGALFERSTRTVTLTALGEQSLPIAREVMHGVRRLGEQGAQTKAGVRGRLRFGVITNLAWLQLPSAIARFQQENPLVDVQMSVSPRGSTGLAADLRRGRLDMTLVGLRRELLSGLDVVRLTRQPYVAVLPAAHRLADRRELGVGDLMAEPFIDLPRGFGTRDQLDAMVQTAGGQRRVAVEVPDLGAVPDYVRAGLGVAVVPVPVADVAGLVTIPVRGVPPWELLLVMRPGQPSPAVRVFADLLRAWTRRRSGSINEFTGNSPTSQG</sequence>
<dbReference type="Pfam" id="PF00126">
    <property type="entry name" value="HTH_1"/>
    <property type="match status" value="1"/>
</dbReference>
<evidence type="ECO:0000256" key="1">
    <source>
        <dbReference type="ARBA" id="ARBA00009437"/>
    </source>
</evidence>
<dbReference type="Proteomes" id="UP001596356">
    <property type="component" value="Unassembled WGS sequence"/>
</dbReference>
<dbReference type="InterPro" id="IPR036388">
    <property type="entry name" value="WH-like_DNA-bd_sf"/>
</dbReference>
<evidence type="ECO:0000313" key="6">
    <source>
        <dbReference type="EMBL" id="MFC6712486.1"/>
    </source>
</evidence>
<dbReference type="PRINTS" id="PR00039">
    <property type="entry name" value="HTHLYSR"/>
</dbReference>
<dbReference type="SUPFAM" id="SSF53850">
    <property type="entry name" value="Periplasmic binding protein-like II"/>
    <property type="match status" value="1"/>
</dbReference>
<dbReference type="InterPro" id="IPR000847">
    <property type="entry name" value="LysR_HTH_N"/>
</dbReference>
<proteinExistence type="inferred from homology"/>
<dbReference type="RefSeq" id="WP_377819954.1">
    <property type="nucleotide sequence ID" value="NZ_JBHSWJ010000002.1"/>
</dbReference>
<dbReference type="PANTHER" id="PTHR30346">
    <property type="entry name" value="TRANSCRIPTIONAL DUAL REGULATOR HCAR-RELATED"/>
    <property type="match status" value="1"/>
</dbReference>
<dbReference type="InterPro" id="IPR005119">
    <property type="entry name" value="LysR_subst-bd"/>
</dbReference>
<keyword evidence="7" id="KW-1185">Reference proteome</keyword>
<dbReference type="Gene3D" id="3.40.190.290">
    <property type="match status" value="1"/>
</dbReference>
<dbReference type="EMBL" id="JBHSWJ010000002">
    <property type="protein sequence ID" value="MFC6712486.1"/>
    <property type="molecule type" value="Genomic_DNA"/>
</dbReference>
<accession>A0ABW2ANB7</accession>
<organism evidence="6 7">
    <name type="scientific">Branchiibius cervicis</name>
    <dbReference type="NCBI Taxonomy" id="908252"/>
    <lineage>
        <taxon>Bacteria</taxon>
        <taxon>Bacillati</taxon>
        <taxon>Actinomycetota</taxon>
        <taxon>Actinomycetes</taxon>
        <taxon>Micrococcales</taxon>
        <taxon>Dermacoccaceae</taxon>
        <taxon>Branchiibius</taxon>
    </lineage>
</organism>
<comment type="similarity">
    <text evidence="1">Belongs to the LysR transcriptional regulatory family.</text>
</comment>
<reference evidence="7" key="1">
    <citation type="journal article" date="2019" name="Int. J. Syst. Evol. Microbiol.">
        <title>The Global Catalogue of Microorganisms (GCM) 10K type strain sequencing project: providing services to taxonomists for standard genome sequencing and annotation.</title>
        <authorList>
            <consortium name="The Broad Institute Genomics Platform"/>
            <consortium name="The Broad Institute Genome Sequencing Center for Infectious Disease"/>
            <person name="Wu L."/>
            <person name="Ma J."/>
        </authorList>
    </citation>
    <scope>NUCLEOTIDE SEQUENCE [LARGE SCALE GENOMIC DNA]</scope>
    <source>
        <strain evidence="7">NBRC 106593</strain>
    </source>
</reference>
<protein>
    <submittedName>
        <fullName evidence="6">LysR family transcriptional regulator</fullName>
    </submittedName>
</protein>
<dbReference type="PROSITE" id="PS50931">
    <property type="entry name" value="HTH_LYSR"/>
    <property type="match status" value="1"/>
</dbReference>
<keyword evidence="3" id="KW-0238">DNA-binding</keyword>